<dbReference type="RefSeq" id="XP_065330864.1">
    <property type="nucleotide sequence ID" value="XM_065474792.1"/>
</dbReference>
<feature type="region of interest" description="Disordered" evidence="1">
    <location>
        <begin position="24"/>
        <end position="62"/>
    </location>
</feature>
<evidence type="ECO:0000256" key="3">
    <source>
        <dbReference type="SAM" id="SignalP"/>
    </source>
</evidence>
<evidence type="ECO:0000256" key="2">
    <source>
        <dbReference type="SAM" id="Phobius"/>
    </source>
</evidence>
<reference evidence="4" key="1">
    <citation type="journal article" date="2024" name="BMC Genomics">
        <title>Functional annotation of a divergent genome using sequence and structure-based similarity.</title>
        <authorList>
            <person name="Svedberg D."/>
            <person name="Winiger R.R."/>
            <person name="Berg A."/>
            <person name="Sharma H."/>
            <person name="Tellgren-Roth C."/>
            <person name="Debrunner-Vossbrinck B.A."/>
            <person name="Vossbrinck C.R."/>
            <person name="Barandun J."/>
        </authorList>
    </citation>
    <scope>NUCLEOTIDE SEQUENCE</scope>
    <source>
        <strain evidence="4">Illinois isolate</strain>
    </source>
</reference>
<name>A0AAX4JFG9_9MICR</name>
<keyword evidence="2" id="KW-0812">Transmembrane</keyword>
<dbReference type="GeneID" id="90542552"/>
<dbReference type="EMBL" id="CP142735">
    <property type="protein sequence ID" value="WUR04719.1"/>
    <property type="molecule type" value="Genomic_DNA"/>
</dbReference>
<keyword evidence="2" id="KW-0472">Membrane</keyword>
<feature type="compositionally biased region" description="Polar residues" evidence="1">
    <location>
        <begin position="24"/>
        <end position="41"/>
    </location>
</feature>
<dbReference type="Proteomes" id="UP001334084">
    <property type="component" value="Chromosome 10"/>
</dbReference>
<organism evidence="4 5">
    <name type="scientific">Vairimorpha necatrix</name>
    <dbReference type="NCBI Taxonomy" id="6039"/>
    <lineage>
        <taxon>Eukaryota</taxon>
        <taxon>Fungi</taxon>
        <taxon>Fungi incertae sedis</taxon>
        <taxon>Microsporidia</taxon>
        <taxon>Nosematidae</taxon>
        <taxon>Vairimorpha</taxon>
    </lineage>
</organism>
<evidence type="ECO:0000256" key="1">
    <source>
        <dbReference type="SAM" id="MobiDB-lite"/>
    </source>
</evidence>
<sequence length="100" mass="10557">MNVLYILSILLSVKALGEETKVGMSTSGGTDGNGTAANPATTPVDGPEKSTGGDDNPVENLSPNPTSSAYIIDFQNSLYIACFLSVLNFLLLILILFKIY</sequence>
<evidence type="ECO:0000313" key="5">
    <source>
        <dbReference type="Proteomes" id="UP001334084"/>
    </source>
</evidence>
<keyword evidence="5" id="KW-1185">Reference proteome</keyword>
<proteinExistence type="predicted"/>
<feature type="signal peptide" evidence="3">
    <location>
        <begin position="1"/>
        <end position="17"/>
    </location>
</feature>
<protein>
    <submittedName>
        <fullName evidence="4">SP-containing protein</fullName>
    </submittedName>
</protein>
<dbReference type="KEGG" id="vnx:VNE69_10070"/>
<keyword evidence="2" id="KW-1133">Transmembrane helix</keyword>
<gene>
    <name evidence="4" type="ORF">VNE69_10070</name>
</gene>
<feature type="chain" id="PRO_5043948983" evidence="3">
    <location>
        <begin position="18"/>
        <end position="100"/>
    </location>
</feature>
<accession>A0AAX4JFG9</accession>
<dbReference type="AlphaFoldDB" id="A0AAX4JFG9"/>
<feature type="transmembrane region" description="Helical" evidence="2">
    <location>
        <begin position="78"/>
        <end position="97"/>
    </location>
</feature>
<evidence type="ECO:0000313" key="4">
    <source>
        <dbReference type="EMBL" id="WUR04719.1"/>
    </source>
</evidence>
<keyword evidence="3" id="KW-0732">Signal</keyword>